<dbReference type="PROSITE" id="PS51257">
    <property type="entry name" value="PROKAR_LIPOPROTEIN"/>
    <property type="match status" value="1"/>
</dbReference>
<evidence type="ECO:0000256" key="2">
    <source>
        <dbReference type="SAM" id="SignalP"/>
    </source>
</evidence>
<name>A0ABT5B3Z0_9BACT</name>
<evidence type="ECO:0000313" key="4">
    <source>
        <dbReference type="Proteomes" id="UP001217838"/>
    </source>
</evidence>
<feature type="chain" id="PRO_5046271631" evidence="2">
    <location>
        <begin position="27"/>
        <end position="575"/>
    </location>
</feature>
<protein>
    <submittedName>
        <fullName evidence="3">Uncharacterized protein</fullName>
    </submittedName>
</protein>
<feature type="compositionally biased region" description="Low complexity" evidence="1">
    <location>
        <begin position="88"/>
        <end position="104"/>
    </location>
</feature>
<evidence type="ECO:0000256" key="1">
    <source>
        <dbReference type="SAM" id="MobiDB-lite"/>
    </source>
</evidence>
<accession>A0ABT5B3Z0</accession>
<gene>
    <name evidence="3" type="ORF">POL58_13830</name>
</gene>
<evidence type="ECO:0000313" key="3">
    <source>
        <dbReference type="EMBL" id="MDC0668829.1"/>
    </source>
</evidence>
<feature type="region of interest" description="Disordered" evidence="1">
    <location>
        <begin position="69"/>
        <end position="108"/>
    </location>
</feature>
<proteinExistence type="predicted"/>
<feature type="signal peptide" evidence="2">
    <location>
        <begin position="1"/>
        <end position="26"/>
    </location>
</feature>
<dbReference type="RefSeq" id="WP_271998372.1">
    <property type="nucleotide sequence ID" value="NZ_JAQNDN010000005.1"/>
</dbReference>
<organism evidence="3 4">
    <name type="scientific">Nannocystis radixulma</name>
    <dbReference type="NCBI Taxonomy" id="2995305"/>
    <lineage>
        <taxon>Bacteria</taxon>
        <taxon>Pseudomonadati</taxon>
        <taxon>Myxococcota</taxon>
        <taxon>Polyangia</taxon>
        <taxon>Nannocystales</taxon>
        <taxon>Nannocystaceae</taxon>
        <taxon>Nannocystis</taxon>
    </lineage>
</organism>
<keyword evidence="4" id="KW-1185">Reference proteome</keyword>
<dbReference type="EMBL" id="JAQNDN010000005">
    <property type="protein sequence ID" value="MDC0668829.1"/>
    <property type="molecule type" value="Genomic_DNA"/>
</dbReference>
<sequence>MSPTLRVPFALLLACVLVLSSSGCLGELWAEGQQYYPDTDSTTSVASSSSCAELDGCATGSSNDASITEASQTATSDGTTVATATMTGDGASEESGSGDEASGSGDEEALPVEVEVFLSPSPMLAVGEVHVSVSTSRPVASIDVYKGDAPLVLGAAPTSPVHVLEVMSDDAPGDGVHMIRAVVHAADGASGEGEKELLIDVQPGGADVWPPYVKAGPINGFTSAALRENGIDTAGFFETNQGIEAVALRVDGTTGLPEGEPILLGQVAVTGGGRGPAIAAAGDATFVAWTQASGPTTRWAVSRVMFGEGKGPTWTGPLKTTVHAIAVAGDNLVLAGALATGADTHDLRVWWVSSETGEVVASRSFAATAAEDPLNMRDEVARGVAIVGDEVVVVGERMVLSLENELIRRTVVLRHTLDGEPLPGWTSPGEQLDEDAGMAITPLRDGGFVVVGWGRDLGSIRQVMTSWFSAEGELVATRIEPTPSNDAIGFAVGEDREGKIVIAGAIQQPLTDANAWIFAVPGPTGAPAWEVIRNGPGHGPDEAAGLAVDAWGYTYVVGSEFDALQPRAFALRLYP</sequence>
<reference evidence="3 4" key="1">
    <citation type="submission" date="2022-11" db="EMBL/GenBank/DDBJ databases">
        <title>Minimal conservation of predation-associated metabolite biosynthetic gene clusters underscores biosynthetic potential of Myxococcota including descriptions for ten novel species: Archangium lansinium sp. nov., Myxococcus landrumus sp. nov., Nannocystis bai.</title>
        <authorList>
            <person name="Ahearne A."/>
            <person name="Stevens C."/>
            <person name="Dowd S."/>
        </authorList>
    </citation>
    <scope>NUCLEOTIDE SEQUENCE [LARGE SCALE GENOMIC DNA]</scope>
    <source>
        <strain evidence="3 4">NCELM</strain>
    </source>
</reference>
<feature type="compositionally biased region" description="Polar residues" evidence="1">
    <location>
        <begin position="69"/>
        <end position="86"/>
    </location>
</feature>
<dbReference type="Proteomes" id="UP001217838">
    <property type="component" value="Unassembled WGS sequence"/>
</dbReference>
<comment type="caution">
    <text evidence="3">The sequence shown here is derived from an EMBL/GenBank/DDBJ whole genome shotgun (WGS) entry which is preliminary data.</text>
</comment>
<keyword evidence="2" id="KW-0732">Signal</keyword>